<reference evidence="6 7" key="1">
    <citation type="submission" date="2019-06" db="EMBL/GenBank/DDBJ databases">
        <title>Whole genome shotgun sequence of Cellulosimicrobium cellulans NBRC 15516.</title>
        <authorList>
            <person name="Hosoyama A."/>
            <person name="Uohara A."/>
            <person name="Ohji S."/>
            <person name="Ichikawa N."/>
        </authorList>
    </citation>
    <scope>NUCLEOTIDE SEQUENCE [LARGE SCALE GENOMIC DNA]</scope>
    <source>
        <strain evidence="6 7">NBRC 15516</strain>
    </source>
</reference>
<dbReference type="NCBIfam" id="TIGR00236">
    <property type="entry name" value="wecB"/>
    <property type="match status" value="1"/>
</dbReference>
<dbReference type="Proteomes" id="UP000316659">
    <property type="component" value="Unassembled WGS sequence"/>
</dbReference>
<keyword evidence="1 4" id="KW-0413">Isomerase</keyword>
<evidence type="ECO:0000256" key="4">
    <source>
        <dbReference type="RuleBase" id="RU003513"/>
    </source>
</evidence>
<evidence type="ECO:0000256" key="3">
    <source>
        <dbReference type="ARBA" id="ARBA00038858"/>
    </source>
</evidence>
<dbReference type="EMBL" id="BJNZ01000001">
    <property type="protein sequence ID" value="GED08020.1"/>
    <property type="molecule type" value="Genomic_DNA"/>
</dbReference>
<evidence type="ECO:0000256" key="2">
    <source>
        <dbReference type="ARBA" id="ARBA00038209"/>
    </source>
</evidence>
<dbReference type="PANTHER" id="PTHR43174">
    <property type="entry name" value="UDP-N-ACETYLGLUCOSAMINE 2-EPIMERASE"/>
    <property type="match status" value="1"/>
</dbReference>
<sequence length="414" mass="43384">MTLHHPTHRTPEVAVVYGTRPEAIKMAPVVHALQAQGAVRPRVIVTGQHRHMLDPVNQLFGIAPEHDLDLFQPGASLDQIVAGALSGVGRIMREHDVRAVLVQGDTSTAFAGALAGYHAKVPVVHVEAGLRTGNLYSPFPEEGNRRLVSAITALHCAPTSVAAAQLHGEGIAPESVVTTGNTVIDALIEAAGRARPTGDAVVDAAMESGRPIVVATAHRRESWDGGIGAIGSALGQVARSRPDVLVVVPVHLNPRVRELLLPPLAGLDNVRILEPLSYGPFAHLLSRARVVVTDSGGIQEEAPALDVPVLVTRDTTERPEAIATGAAELVGTDPRRIVDSLDRLLRDEVHHQSMATAGSPFGDGKASIRVAAAVANLLGLGGRLPEFTGDVEAAVQMRAEPSVARADADVRTGA</sequence>
<dbReference type="InterPro" id="IPR029767">
    <property type="entry name" value="WecB-like"/>
</dbReference>
<gene>
    <name evidence="6" type="ORF">CCE02nite_00190</name>
</gene>
<evidence type="ECO:0000313" key="7">
    <source>
        <dbReference type="Proteomes" id="UP000316659"/>
    </source>
</evidence>
<dbReference type="Gene3D" id="3.40.50.2000">
    <property type="entry name" value="Glycogen Phosphorylase B"/>
    <property type="match status" value="2"/>
</dbReference>
<dbReference type="GO" id="GO:0008761">
    <property type="term" value="F:UDP-N-acetylglucosamine 2-epimerase activity"/>
    <property type="evidence" value="ECO:0007669"/>
    <property type="project" value="UniProtKB-EC"/>
</dbReference>
<evidence type="ECO:0000259" key="5">
    <source>
        <dbReference type="Pfam" id="PF02350"/>
    </source>
</evidence>
<comment type="caution">
    <text evidence="6">The sequence shown here is derived from an EMBL/GenBank/DDBJ whole genome shotgun (WGS) entry which is preliminary data.</text>
</comment>
<proteinExistence type="inferred from homology"/>
<evidence type="ECO:0000313" key="6">
    <source>
        <dbReference type="EMBL" id="GED08020.1"/>
    </source>
</evidence>
<name>A0A4Y4DX69_CELCE</name>
<feature type="domain" description="UDP-N-acetylglucosamine 2-epimerase" evidence="5">
    <location>
        <begin position="32"/>
        <end position="374"/>
    </location>
</feature>
<protein>
    <recommendedName>
        <fullName evidence="3">UDP-N-acetylglucosamine 2-epimerase (non-hydrolyzing)</fullName>
        <ecNumber evidence="3">5.1.3.14</ecNumber>
    </recommendedName>
</protein>
<dbReference type="SUPFAM" id="SSF53756">
    <property type="entry name" value="UDP-Glycosyltransferase/glycogen phosphorylase"/>
    <property type="match status" value="1"/>
</dbReference>
<dbReference type="CDD" id="cd03786">
    <property type="entry name" value="GTB_UDP-GlcNAc_2-Epimerase"/>
    <property type="match status" value="1"/>
</dbReference>
<dbReference type="RefSeq" id="WP_255318539.1">
    <property type="nucleotide sequence ID" value="NZ_BJNZ01000001.1"/>
</dbReference>
<comment type="similarity">
    <text evidence="2 4">Belongs to the UDP-N-acetylglucosamine 2-epimerase family.</text>
</comment>
<dbReference type="EC" id="5.1.3.14" evidence="3"/>
<evidence type="ECO:0000256" key="1">
    <source>
        <dbReference type="ARBA" id="ARBA00023235"/>
    </source>
</evidence>
<dbReference type="Pfam" id="PF02350">
    <property type="entry name" value="Epimerase_2"/>
    <property type="match status" value="1"/>
</dbReference>
<accession>A0A4Y4DX69</accession>
<organism evidence="6 7">
    <name type="scientific">Cellulosimicrobium cellulans</name>
    <name type="common">Arthrobacter luteus</name>
    <dbReference type="NCBI Taxonomy" id="1710"/>
    <lineage>
        <taxon>Bacteria</taxon>
        <taxon>Bacillati</taxon>
        <taxon>Actinomycetota</taxon>
        <taxon>Actinomycetes</taxon>
        <taxon>Micrococcales</taxon>
        <taxon>Promicromonosporaceae</taxon>
        <taxon>Cellulosimicrobium</taxon>
    </lineage>
</organism>
<dbReference type="PANTHER" id="PTHR43174:SF2">
    <property type="entry name" value="UDP-N-ACETYLGLUCOSAMINE 2-EPIMERASE"/>
    <property type="match status" value="1"/>
</dbReference>
<dbReference type="InterPro" id="IPR003331">
    <property type="entry name" value="UDP_GlcNAc_Epimerase_2_dom"/>
</dbReference>
<dbReference type="AlphaFoldDB" id="A0A4Y4DX69"/>